<dbReference type="InterPro" id="IPR023214">
    <property type="entry name" value="HAD_sf"/>
</dbReference>
<dbReference type="InterPro" id="IPR036412">
    <property type="entry name" value="HAD-like_sf"/>
</dbReference>
<evidence type="ECO:0000256" key="2">
    <source>
        <dbReference type="ARBA" id="ARBA00022723"/>
    </source>
</evidence>
<feature type="domain" description="Nucleotidyl transferase" evidence="4">
    <location>
        <begin position="3"/>
        <end position="232"/>
    </location>
</feature>
<name>A0A2M6XBZ6_9BACT</name>
<organism evidence="5 6">
    <name type="scientific">Candidatus Shapirobacteria bacterium CG08_land_8_20_14_0_20_39_18</name>
    <dbReference type="NCBI Taxonomy" id="1974883"/>
    <lineage>
        <taxon>Bacteria</taxon>
        <taxon>Candidatus Shapironibacteriota</taxon>
    </lineage>
</organism>
<dbReference type="Gene3D" id="3.90.550.10">
    <property type="entry name" value="Spore Coat Polysaccharide Biosynthesis Protein SpsA, Chain A"/>
    <property type="match status" value="1"/>
</dbReference>
<dbReference type="CDD" id="cd04181">
    <property type="entry name" value="NTP_transferase"/>
    <property type="match status" value="1"/>
</dbReference>
<evidence type="ECO:0000259" key="4">
    <source>
        <dbReference type="Pfam" id="PF00483"/>
    </source>
</evidence>
<accession>A0A2M6XBZ6</accession>
<evidence type="ECO:0000313" key="6">
    <source>
        <dbReference type="Proteomes" id="UP000228996"/>
    </source>
</evidence>
<dbReference type="CDD" id="cd07503">
    <property type="entry name" value="HAD_HisB-N"/>
    <property type="match status" value="1"/>
</dbReference>
<evidence type="ECO:0000256" key="1">
    <source>
        <dbReference type="ARBA" id="ARBA00022490"/>
    </source>
</evidence>
<dbReference type="GO" id="GO:0046872">
    <property type="term" value="F:metal ion binding"/>
    <property type="evidence" value="ECO:0007669"/>
    <property type="project" value="UniProtKB-KW"/>
</dbReference>
<comment type="caution">
    <text evidence="5">The sequence shown here is derived from an EMBL/GenBank/DDBJ whole genome shotgun (WGS) entry which is preliminary data.</text>
</comment>
<dbReference type="InterPro" id="IPR050486">
    <property type="entry name" value="Mannose-1P_guanyltransferase"/>
</dbReference>
<dbReference type="NCBIfam" id="TIGR01662">
    <property type="entry name" value="HAD-SF-IIIA"/>
    <property type="match status" value="1"/>
</dbReference>
<reference evidence="6" key="1">
    <citation type="submission" date="2017-09" db="EMBL/GenBank/DDBJ databases">
        <title>Depth-based differentiation of microbial function through sediment-hosted aquifers and enrichment of novel symbionts in the deep terrestrial subsurface.</title>
        <authorList>
            <person name="Probst A.J."/>
            <person name="Ladd B."/>
            <person name="Jarett J.K."/>
            <person name="Geller-Mcgrath D.E."/>
            <person name="Sieber C.M.K."/>
            <person name="Emerson J.B."/>
            <person name="Anantharaman K."/>
            <person name="Thomas B.C."/>
            <person name="Malmstrom R."/>
            <person name="Stieglmeier M."/>
            <person name="Klingl A."/>
            <person name="Woyke T."/>
            <person name="Ryan C.M."/>
            <person name="Banfield J.F."/>
        </authorList>
    </citation>
    <scope>NUCLEOTIDE SEQUENCE [LARGE SCALE GENOMIC DNA]</scope>
</reference>
<keyword evidence="3" id="KW-0378">Hydrolase</keyword>
<dbReference type="PANTHER" id="PTHR22572">
    <property type="entry name" value="SUGAR-1-PHOSPHATE GUANYL TRANSFERASE"/>
    <property type="match status" value="1"/>
</dbReference>
<dbReference type="InterPro" id="IPR006543">
    <property type="entry name" value="Histidinol-phos"/>
</dbReference>
<dbReference type="Pfam" id="PF00483">
    <property type="entry name" value="NTP_transferase"/>
    <property type="match status" value="1"/>
</dbReference>
<dbReference type="AlphaFoldDB" id="A0A2M6XBZ6"/>
<dbReference type="InterPro" id="IPR005835">
    <property type="entry name" value="NTP_transferase_dom"/>
</dbReference>
<evidence type="ECO:0000313" key="5">
    <source>
        <dbReference type="EMBL" id="PIU03188.1"/>
    </source>
</evidence>
<sequence length="428" mass="48758">MKLIILAGGKGIRLNLSTIPKPMVKIGGKPILEHQIDLVRRYGITEIFLLTGYLANVIYDYFGDGEKFGVKITHLIEPYPMGTGGCLRLVKNLIGQEERFMVFSGDVILNVDLGKIIEEDQKKKSIATLVVHPNNHPYDSDLVEMDSDQRIIAFHPKPHPEGFYYSNLAIASIYILSGQIFKYIPSGQFSTFEKNILPMLLSKGEFVAGYRSSEYIRDMGTPDRLRRVKKDYVSGKVARLNKKNKRRAIFLDRDGVINKYVDNLSKIDDFKLTDGCSEAINKINKSEYLSIVITNQPMIAKGFLSEKELREIHKKMDTLLGKNQSYLDGVYYCPHHPQGGFKGEIKELKIECDCRKPKIGMFLQAARDFNIDLKESWKIGDDERDLIAGKNAGCRTVYLNPKMEKNQYADFVFKDLPSAIKFVLNYNK</sequence>
<dbReference type="SUPFAM" id="SSF56784">
    <property type="entry name" value="HAD-like"/>
    <property type="match status" value="1"/>
</dbReference>
<dbReference type="InterPro" id="IPR029044">
    <property type="entry name" value="Nucleotide-diphossugar_trans"/>
</dbReference>
<proteinExistence type="predicted"/>
<dbReference type="Gene3D" id="3.40.50.1000">
    <property type="entry name" value="HAD superfamily/HAD-like"/>
    <property type="match status" value="1"/>
</dbReference>
<keyword evidence="1" id="KW-0963">Cytoplasm</keyword>
<evidence type="ECO:0000256" key="3">
    <source>
        <dbReference type="ARBA" id="ARBA00022801"/>
    </source>
</evidence>
<dbReference type="EMBL" id="PEYO01000022">
    <property type="protein sequence ID" value="PIU03188.1"/>
    <property type="molecule type" value="Genomic_DNA"/>
</dbReference>
<dbReference type="SUPFAM" id="SSF53448">
    <property type="entry name" value="Nucleotide-diphospho-sugar transferases"/>
    <property type="match status" value="1"/>
</dbReference>
<keyword evidence="2" id="KW-0479">Metal-binding</keyword>
<dbReference type="Pfam" id="PF13242">
    <property type="entry name" value="Hydrolase_like"/>
    <property type="match status" value="1"/>
</dbReference>
<dbReference type="Proteomes" id="UP000228996">
    <property type="component" value="Unassembled WGS sequence"/>
</dbReference>
<dbReference type="GO" id="GO:0016791">
    <property type="term" value="F:phosphatase activity"/>
    <property type="evidence" value="ECO:0007669"/>
    <property type="project" value="InterPro"/>
</dbReference>
<gene>
    <name evidence="5" type="ORF">COT44_04830</name>
</gene>
<dbReference type="InterPro" id="IPR006549">
    <property type="entry name" value="HAD-SF_hydro_IIIA"/>
</dbReference>
<protein>
    <submittedName>
        <fullName evidence="5">D,D-heptose 1,7-bisphosphate phosphatase</fullName>
    </submittedName>
</protein>
<dbReference type="NCBIfam" id="TIGR01656">
    <property type="entry name" value="Histidinol-ppas"/>
    <property type="match status" value="1"/>
</dbReference>